<feature type="transmembrane region" description="Helical" evidence="1">
    <location>
        <begin position="20"/>
        <end position="44"/>
    </location>
</feature>
<dbReference type="PANTHER" id="PTHR22898:SF4">
    <property type="entry name" value="GALACTOSIDE 2-ALPHA-L-FUCOSYLTRANSFERASE-RELATED"/>
    <property type="match status" value="1"/>
</dbReference>
<dbReference type="EMBL" id="JARK01001339">
    <property type="protein sequence ID" value="EYC32128.1"/>
    <property type="molecule type" value="Genomic_DNA"/>
</dbReference>
<dbReference type="InterPro" id="IPR052501">
    <property type="entry name" value="Alpha-1-2_FucT"/>
</dbReference>
<evidence type="ECO:0000313" key="2">
    <source>
        <dbReference type="EMBL" id="EYC32128.1"/>
    </source>
</evidence>
<keyword evidence="1" id="KW-0472">Membrane</keyword>
<gene>
    <name evidence="2" type="primary">Acey_s0003.g1417</name>
    <name evidence="2" type="ORF">Y032_0003g1417</name>
</gene>
<dbReference type="OrthoDB" id="5864593at2759"/>
<keyword evidence="1" id="KW-0812">Transmembrane</keyword>
<protein>
    <recommendedName>
        <fullName evidence="4">L-Fucosyltransferase</fullName>
    </recommendedName>
</protein>
<keyword evidence="3" id="KW-1185">Reference proteome</keyword>
<dbReference type="PANTHER" id="PTHR22898">
    <property type="entry name" value="UNCHARACTERIZED GLYCOSOL TRANSFERASE-RELATED"/>
    <property type="match status" value="1"/>
</dbReference>
<evidence type="ECO:0000313" key="3">
    <source>
        <dbReference type="Proteomes" id="UP000024635"/>
    </source>
</evidence>
<evidence type="ECO:0008006" key="4">
    <source>
        <dbReference type="Google" id="ProtNLM"/>
    </source>
</evidence>
<dbReference type="AlphaFoldDB" id="A0A016VZF6"/>
<accession>A0A016VZF6</accession>
<keyword evidence="1" id="KW-1133">Transmembrane helix</keyword>
<dbReference type="Proteomes" id="UP000024635">
    <property type="component" value="Unassembled WGS sequence"/>
</dbReference>
<organism evidence="2 3">
    <name type="scientific">Ancylostoma ceylanicum</name>
    <dbReference type="NCBI Taxonomy" id="53326"/>
    <lineage>
        <taxon>Eukaryota</taxon>
        <taxon>Metazoa</taxon>
        <taxon>Ecdysozoa</taxon>
        <taxon>Nematoda</taxon>
        <taxon>Chromadorea</taxon>
        <taxon>Rhabditida</taxon>
        <taxon>Rhabditina</taxon>
        <taxon>Rhabditomorpha</taxon>
        <taxon>Strongyloidea</taxon>
        <taxon>Ancylostomatidae</taxon>
        <taxon>Ancylostomatinae</taxon>
        <taxon>Ancylostoma</taxon>
    </lineage>
</organism>
<comment type="caution">
    <text evidence="2">The sequence shown here is derived from an EMBL/GenBank/DDBJ whole genome shotgun (WGS) entry which is preliminary data.</text>
</comment>
<reference evidence="3" key="1">
    <citation type="journal article" date="2015" name="Nat. Genet.">
        <title>The genome and transcriptome of the zoonotic hookworm Ancylostoma ceylanicum identify infection-specific gene families.</title>
        <authorList>
            <person name="Schwarz E.M."/>
            <person name="Hu Y."/>
            <person name="Antoshechkin I."/>
            <person name="Miller M.M."/>
            <person name="Sternberg P.W."/>
            <person name="Aroian R.V."/>
        </authorList>
    </citation>
    <scope>NUCLEOTIDE SEQUENCE</scope>
    <source>
        <strain evidence="3">HY135</strain>
    </source>
</reference>
<sequence>MRATPYASHRPLYRRRNPSFWDFSCRNLIFVLVLIFIGYKLLWWSSTKKCVTFPLSDWDVSDQLLELCAGVSLAWKIGRNFHISKAWRHKNAEKATDELKSWFPRLRERIKEMPNDVSPWYVPFTLSILQNKEQLANERKECLQMDKEYRYDAELFHEYQRDLRYLLEFSEEVHRVGKNVLEHLNLKKKYTAVCVHIGKDTVADAQSDPSKHEIVKAVREIAINHHLNEFYLFSDDKNFARAIMVTLQINENWQPHVHVANFSRIMDLYVAQHVCGAVVLTSSRSAHGWWLGFLAPLQLKVHYMRLDSDDEAGVQMFLPSWTQYRNWKKGRKEKDKPLLPKVIPA</sequence>
<evidence type="ECO:0000256" key="1">
    <source>
        <dbReference type="SAM" id="Phobius"/>
    </source>
</evidence>
<proteinExistence type="predicted"/>
<name>A0A016VZF6_9BILA</name>